<dbReference type="CDD" id="cd17535">
    <property type="entry name" value="REC_NarL-like"/>
    <property type="match status" value="1"/>
</dbReference>
<feature type="modified residue" description="4-aspartylphosphate" evidence="3">
    <location>
        <position position="58"/>
    </location>
</feature>
<protein>
    <submittedName>
        <fullName evidence="6">DNA-binding response regulator</fullName>
    </submittedName>
</protein>
<dbReference type="EMBL" id="RSAS01000750">
    <property type="protein sequence ID" value="RRR68042.1"/>
    <property type="molecule type" value="Genomic_DNA"/>
</dbReference>
<evidence type="ECO:0000256" key="2">
    <source>
        <dbReference type="ARBA" id="ARBA00023125"/>
    </source>
</evidence>
<dbReference type="InterPro" id="IPR058245">
    <property type="entry name" value="NreC/VraR/RcsB-like_REC"/>
</dbReference>
<dbReference type="CDD" id="cd06170">
    <property type="entry name" value="LuxR_C_like"/>
    <property type="match status" value="1"/>
</dbReference>
<dbReference type="InterPro" id="IPR001789">
    <property type="entry name" value="Sig_transdc_resp-reg_receiver"/>
</dbReference>
<evidence type="ECO:0000256" key="1">
    <source>
        <dbReference type="ARBA" id="ARBA00022553"/>
    </source>
</evidence>
<dbReference type="PROSITE" id="PS50043">
    <property type="entry name" value="HTH_LUXR_2"/>
    <property type="match status" value="1"/>
</dbReference>
<dbReference type="InterPro" id="IPR016032">
    <property type="entry name" value="Sig_transdc_resp-reg_C-effctor"/>
</dbReference>
<feature type="domain" description="Response regulatory" evidence="5">
    <location>
        <begin position="7"/>
        <end position="123"/>
    </location>
</feature>
<accession>A0A426TTL9</accession>
<gene>
    <name evidence="6" type="ORF">EI684_18095</name>
</gene>
<dbReference type="Pfam" id="PF00196">
    <property type="entry name" value="GerE"/>
    <property type="match status" value="1"/>
</dbReference>
<dbReference type="InterPro" id="IPR011006">
    <property type="entry name" value="CheY-like_superfamily"/>
</dbReference>
<dbReference type="GO" id="GO:0003677">
    <property type="term" value="F:DNA binding"/>
    <property type="evidence" value="ECO:0007669"/>
    <property type="project" value="UniProtKB-KW"/>
</dbReference>
<proteinExistence type="predicted"/>
<feature type="domain" description="HTH luxR-type" evidence="4">
    <location>
        <begin position="145"/>
        <end position="210"/>
    </location>
</feature>
<keyword evidence="2 6" id="KW-0238">DNA-binding</keyword>
<dbReference type="InterPro" id="IPR000792">
    <property type="entry name" value="Tscrpt_reg_LuxR_C"/>
</dbReference>
<evidence type="ECO:0000259" key="5">
    <source>
        <dbReference type="PROSITE" id="PS50110"/>
    </source>
</evidence>
<dbReference type="SUPFAM" id="SSF52172">
    <property type="entry name" value="CheY-like"/>
    <property type="match status" value="1"/>
</dbReference>
<dbReference type="Proteomes" id="UP000280307">
    <property type="component" value="Unassembled WGS sequence"/>
</dbReference>
<evidence type="ECO:0000313" key="6">
    <source>
        <dbReference type="EMBL" id="RRR68042.1"/>
    </source>
</evidence>
<dbReference type="PROSITE" id="PS50110">
    <property type="entry name" value="RESPONSE_REGULATORY"/>
    <property type="match status" value="1"/>
</dbReference>
<sequence length="222" mass="24163">MSNENIRIMLVDDHAIVRRGLGAYLATYAEIEVIAEASGGAEGVALAAKLLPDVVLMDLVMPEMDGIEATRRLKAVSPSTQVIVLTSYSEDERIFPAIKAGALSYLLKDVGPDDLVRAIKAAQRGEATLHPSVAARLMQELTNARSSPLDLLTEREREVLSCIARGMSNAEIAEHLIIGERTVKTHVSNILSKLHLQDRTQAALLALRERLVPLEETDRPPG</sequence>
<dbReference type="InterPro" id="IPR039420">
    <property type="entry name" value="WalR-like"/>
</dbReference>
<evidence type="ECO:0000259" key="4">
    <source>
        <dbReference type="PROSITE" id="PS50043"/>
    </source>
</evidence>
<comment type="caution">
    <text evidence="6">The sequence shown here is derived from an EMBL/GenBank/DDBJ whole genome shotgun (WGS) entry which is preliminary data.</text>
</comment>
<dbReference type="SMART" id="SM00448">
    <property type="entry name" value="REC"/>
    <property type="match status" value="1"/>
</dbReference>
<dbReference type="PROSITE" id="PS00622">
    <property type="entry name" value="HTH_LUXR_1"/>
    <property type="match status" value="1"/>
</dbReference>
<reference evidence="6 7" key="1">
    <citation type="submission" date="2018-12" db="EMBL/GenBank/DDBJ databases">
        <title>Genome Sequence of Candidatus Viridilinea halotolerans isolated from saline sulfide-rich spring.</title>
        <authorList>
            <person name="Grouzdev D.S."/>
            <person name="Burganskaya E.I."/>
            <person name="Krutkina M.S."/>
            <person name="Sukhacheva M.V."/>
            <person name="Gorlenko V.M."/>
        </authorList>
    </citation>
    <scope>NUCLEOTIDE SEQUENCE [LARGE SCALE GENOMIC DNA]</scope>
    <source>
        <strain evidence="6">Chok-6</strain>
    </source>
</reference>
<dbReference type="Gene3D" id="3.40.50.2300">
    <property type="match status" value="1"/>
</dbReference>
<evidence type="ECO:0000256" key="3">
    <source>
        <dbReference type="PROSITE-ProRule" id="PRU00169"/>
    </source>
</evidence>
<dbReference type="PANTHER" id="PTHR43214:SF37">
    <property type="entry name" value="TRANSCRIPTIONAL REGULATORY PROTEIN YDFI"/>
    <property type="match status" value="1"/>
</dbReference>
<dbReference type="Pfam" id="PF00072">
    <property type="entry name" value="Response_reg"/>
    <property type="match status" value="1"/>
</dbReference>
<dbReference type="PANTHER" id="PTHR43214">
    <property type="entry name" value="TWO-COMPONENT RESPONSE REGULATOR"/>
    <property type="match status" value="1"/>
</dbReference>
<dbReference type="SMART" id="SM00421">
    <property type="entry name" value="HTH_LUXR"/>
    <property type="match status" value="1"/>
</dbReference>
<dbReference type="SUPFAM" id="SSF46894">
    <property type="entry name" value="C-terminal effector domain of the bipartite response regulators"/>
    <property type="match status" value="1"/>
</dbReference>
<name>A0A426TTL9_9CHLR</name>
<dbReference type="GO" id="GO:0006355">
    <property type="term" value="P:regulation of DNA-templated transcription"/>
    <property type="evidence" value="ECO:0007669"/>
    <property type="project" value="InterPro"/>
</dbReference>
<dbReference type="PRINTS" id="PR00038">
    <property type="entry name" value="HTHLUXR"/>
</dbReference>
<organism evidence="6 7">
    <name type="scientific">Candidatus Viridilinea halotolerans</name>
    <dbReference type="NCBI Taxonomy" id="2491704"/>
    <lineage>
        <taxon>Bacteria</taxon>
        <taxon>Bacillati</taxon>
        <taxon>Chloroflexota</taxon>
        <taxon>Chloroflexia</taxon>
        <taxon>Chloroflexales</taxon>
        <taxon>Chloroflexineae</taxon>
        <taxon>Oscillochloridaceae</taxon>
        <taxon>Candidatus Viridilinea</taxon>
    </lineage>
</organism>
<dbReference type="GO" id="GO:0000160">
    <property type="term" value="P:phosphorelay signal transduction system"/>
    <property type="evidence" value="ECO:0007669"/>
    <property type="project" value="InterPro"/>
</dbReference>
<evidence type="ECO:0000313" key="7">
    <source>
        <dbReference type="Proteomes" id="UP000280307"/>
    </source>
</evidence>
<keyword evidence="1 3" id="KW-0597">Phosphoprotein</keyword>
<dbReference type="AlphaFoldDB" id="A0A426TTL9"/>